<dbReference type="InterPro" id="IPR012982">
    <property type="entry name" value="PARP1-like_PADR1_Zn_ribbon"/>
</dbReference>
<dbReference type="InterPro" id="IPR008893">
    <property type="entry name" value="WGR_domain"/>
</dbReference>
<comment type="catalytic activity">
    <reaction evidence="25">
        <text>L-aspartyl-[protein] + NAD(+) = 4-O-(ADP-D-ribosyl)-L-aspartyl-[protein] + nicotinamide</text>
        <dbReference type="Rhea" id="RHEA:54424"/>
        <dbReference type="Rhea" id="RHEA-COMP:9867"/>
        <dbReference type="Rhea" id="RHEA-COMP:13832"/>
        <dbReference type="ChEBI" id="CHEBI:17154"/>
        <dbReference type="ChEBI" id="CHEBI:29961"/>
        <dbReference type="ChEBI" id="CHEBI:57540"/>
        <dbReference type="ChEBI" id="CHEBI:138102"/>
    </reaction>
    <physiologicalReaction direction="left-to-right" evidence="25">
        <dbReference type="Rhea" id="RHEA:54425"/>
    </physiologicalReaction>
</comment>
<dbReference type="Gene3D" id="3.30.1740.10">
    <property type="entry name" value="Zinc finger, PARP-type"/>
    <property type="match status" value="2"/>
</dbReference>
<evidence type="ECO:0000256" key="22">
    <source>
        <dbReference type="ARBA" id="ARBA00023163"/>
    </source>
</evidence>
<organism evidence="39 40">
    <name type="scientific">Zophobas morio</name>
    <dbReference type="NCBI Taxonomy" id="2755281"/>
    <lineage>
        <taxon>Eukaryota</taxon>
        <taxon>Metazoa</taxon>
        <taxon>Ecdysozoa</taxon>
        <taxon>Arthropoda</taxon>
        <taxon>Hexapoda</taxon>
        <taxon>Insecta</taxon>
        <taxon>Pterygota</taxon>
        <taxon>Neoptera</taxon>
        <taxon>Endopterygota</taxon>
        <taxon>Coleoptera</taxon>
        <taxon>Polyphaga</taxon>
        <taxon>Cucujiformia</taxon>
        <taxon>Tenebrionidae</taxon>
        <taxon>Zophobas</taxon>
    </lineage>
</organism>
<dbReference type="GO" id="GO:0003677">
    <property type="term" value="F:DNA binding"/>
    <property type="evidence" value="ECO:0007669"/>
    <property type="project" value="UniProtKB-UniRule"/>
</dbReference>
<keyword evidence="15" id="KW-0013">ADP-ribosylation</keyword>
<dbReference type="Pfam" id="PF00645">
    <property type="entry name" value="zf-PARP"/>
    <property type="match status" value="2"/>
</dbReference>
<dbReference type="InterPro" id="IPR001357">
    <property type="entry name" value="BRCT_dom"/>
</dbReference>
<accession>A0AA38J0K3</accession>
<dbReference type="Gene3D" id="3.40.50.10190">
    <property type="entry name" value="BRCT domain"/>
    <property type="match status" value="1"/>
</dbReference>
<dbReference type="InterPro" id="IPR038650">
    <property type="entry name" value="PADR1_C_dom_sf"/>
</dbReference>
<dbReference type="PANTHER" id="PTHR10459">
    <property type="entry name" value="DNA LIGASE"/>
    <property type="match status" value="1"/>
</dbReference>
<comment type="catalytic activity">
    <reaction evidence="28">
        <text>L-histidyl-[protein] + NAD(+) = N(tele)-(ADP-D-ribosyl)-L-histidyl-[protein] + nicotinamide + H(+)</text>
        <dbReference type="Rhea" id="RHEA:72071"/>
        <dbReference type="Rhea" id="RHEA-COMP:9745"/>
        <dbReference type="Rhea" id="RHEA-COMP:18085"/>
        <dbReference type="ChEBI" id="CHEBI:15378"/>
        <dbReference type="ChEBI" id="CHEBI:17154"/>
        <dbReference type="ChEBI" id="CHEBI:29979"/>
        <dbReference type="ChEBI" id="CHEBI:57540"/>
        <dbReference type="ChEBI" id="CHEBI:191398"/>
    </reaction>
    <physiologicalReaction direction="left-to-right" evidence="28">
        <dbReference type="Rhea" id="RHEA:72072"/>
    </physiologicalReaction>
</comment>
<evidence type="ECO:0000259" key="36">
    <source>
        <dbReference type="PROSITE" id="PS51059"/>
    </source>
</evidence>
<dbReference type="SUPFAM" id="SSF57716">
    <property type="entry name" value="Glucocorticoid receptor-like (DNA-binding domain)"/>
    <property type="match status" value="2"/>
</dbReference>
<feature type="region of interest" description="Disordered" evidence="33">
    <location>
        <begin position="474"/>
        <end position="500"/>
    </location>
</feature>
<dbReference type="Gene3D" id="3.90.228.10">
    <property type="match status" value="1"/>
</dbReference>
<dbReference type="PROSITE" id="PS52007">
    <property type="entry name" value="PADR1"/>
    <property type="match status" value="1"/>
</dbReference>
<dbReference type="AlphaFoldDB" id="A0AA38J0K3"/>
<feature type="domain" description="PARP alpha-helical" evidence="37">
    <location>
        <begin position="644"/>
        <end position="761"/>
    </location>
</feature>
<dbReference type="SMART" id="SM00773">
    <property type="entry name" value="WGR"/>
    <property type="match status" value="1"/>
</dbReference>
<dbReference type="SUPFAM" id="SSF52113">
    <property type="entry name" value="BRCT domain"/>
    <property type="match status" value="1"/>
</dbReference>
<evidence type="ECO:0000259" key="35">
    <source>
        <dbReference type="PROSITE" id="PS50172"/>
    </source>
</evidence>
<dbReference type="CDD" id="cd08001">
    <property type="entry name" value="WGR_PARP1_like"/>
    <property type="match status" value="1"/>
</dbReference>
<evidence type="ECO:0000256" key="3">
    <source>
        <dbReference type="ARBA" id="ARBA00004604"/>
    </source>
</evidence>
<keyword evidence="16" id="KW-0863">Zinc-finger</keyword>
<dbReference type="GO" id="GO:0008270">
    <property type="term" value="F:zinc ion binding"/>
    <property type="evidence" value="ECO:0007669"/>
    <property type="project" value="UniProtKB-KW"/>
</dbReference>
<sequence length="990" mass="111787">MDFPYRAEYAKSGRSSCRGCKSTIGQGTLRLAVMVQSPVFDGKTPNWYHHMCFFSKQRPKSVDDIQHFEALRLEDQKKIKDKIGSGGAAVIVPDTKAKGKKRDATAVAAKKAALKDFKIEYAKSGRATCRGCEQKILKDEVRISKKDFETEVGMKYGGQDMWHHLSCFAKLRSELGYFESAEALPGFKLLNKADQADAKKELPPIKQEEVPVKKLKSENSGDEFTEKESKLYSEQNKIMYKYRDQLEKNLTKNELTELLQYNDQDVPAGQDRILDRLADVMTFGALLPCKECTNGQFVFEKFGYRCRGHLTEFTTCNTLVVQPERTPFQVPSNLAKEYPFLKKYKFVARDRVVKKAPPSLEVKKEEENGQPKVARQAPALYNMEFVILGQPKRSKEELKKQIAKLGGKVTTKISGTVMAVFASEADVEKMGARMQTVQDNQVHVVPEEFVDEAPQHVGKIPELVVAKSICDWGSDPKTRLPPEPSTSKSGKSKSGSIYTSSMPSKVKLTLKGGTAVDPDSGLEHEAHVYTHNSDKYTVVLSKTDIQSKKNSYYKLQLLKSDRAQKFWVFRSWGRIGTTIGGNKLENFHSLHDAKTAFCQLYEEKTGNMWEDHHNFQKVPGLFYPVDVDYGDDEQVKSLDMTDSTSLLPVPVQDLMRLIFDVNAMQKVMLEFELDTEKMPLGKLSKKQIQNAYSVLTELQQLVDNNGAENRIIDATNRFYTFIPHSFGIDDPPVLRDTEVIKQKIDMLDSLLELEIAYNLMKSSGSEKNVDGYYKQLNTEIEVLDKEAEEFSLIQDYVKNTHAETHSSYTLDIKDVFTVKRQGEEKRFKPFKKLHNHKLLWHGSRTTNFAGILAQGLRIAPPEAPVTGYMFGKGIYFADMVSKSANYCCTGPTNPTGLLLLCDVALGNMYERTQAEYVEKLPKGKHSTKGLGRTEPDPSAAKNLNGVEVPLGKGVTDNNKGSALLYNEYIVYDVAQVNVKYLLKVDFKYKY</sequence>
<keyword evidence="9" id="KW-0399">Innate immunity</keyword>
<evidence type="ECO:0000256" key="2">
    <source>
        <dbReference type="ARBA" id="ARBA00004514"/>
    </source>
</evidence>
<evidence type="ECO:0000256" key="1">
    <source>
        <dbReference type="ARBA" id="ARBA00004286"/>
    </source>
</evidence>
<keyword evidence="10 32" id="KW-0328">Glycosyltransferase</keyword>
<dbReference type="InterPro" id="IPR036616">
    <property type="entry name" value="Poly(ADP-ribose)pol_reg_dom_sf"/>
</dbReference>
<keyword evidence="40" id="KW-1185">Reference proteome</keyword>
<evidence type="ECO:0000259" key="37">
    <source>
        <dbReference type="PROSITE" id="PS51060"/>
    </source>
</evidence>
<comment type="catalytic activity">
    <reaction evidence="27 32">
        <text>NAD(+) + (ADP-D-ribosyl)n-acceptor = nicotinamide + (ADP-D-ribosyl)n+1-acceptor + H(+).</text>
        <dbReference type="EC" id="2.4.2.30"/>
    </reaction>
</comment>
<evidence type="ECO:0000256" key="14">
    <source>
        <dbReference type="ARBA" id="ARBA00022737"/>
    </source>
</evidence>
<comment type="subcellular location">
    <subcellularLocation>
        <location evidence="1">Chromosome</location>
    </subcellularLocation>
    <subcellularLocation>
        <location evidence="2">Cytoplasm</location>
        <location evidence="2">Cytosol</location>
    </subcellularLocation>
    <subcellularLocation>
        <location evidence="3">Nucleus</location>
        <location evidence="3">Nucleolus</location>
    </subcellularLocation>
</comment>
<evidence type="ECO:0000256" key="13">
    <source>
        <dbReference type="ARBA" id="ARBA00022723"/>
    </source>
</evidence>
<dbReference type="Gene3D" id="1.20.142.10">
    <property type="entry name" value="Poly(ADP-ribose) polymerase, regulatory domain"/>
    <property type="match status" value="1"/>
</dbReference>
<dbReference type="GO" id="GO:0005829">
    <property type="term" value="C:cytosol"/>
    <property type="evidence" value="ECO:0007669"/>
    <property type="project" value="UniProtKB-SubCell"/>
</dbReference>
<keyword evidence="13 32" id="KW-0479">Metal-binding</keyword>
<evidence type="ECO:0000313" key="39">
    <source>
        <dbReference type="EMBL" id="KAJ3663821.1"/>
    </source>
</evidence>
<dbReference type="PANTHER" id="PTHR10459:SF112">
    <property type="entry name" value="POLY [ADP-RIBOSE] POLYMERASE 1"/>
    <property type="match status" value="1"/>
</dbReference>
<dbReference type="CDD" id="cd01437">
    <property type="entry name" value="parp_like"/>
    <property type="match status" value="1"/>
</dbReference>
<keyword evidence="5" id="KW-0158">Chromosome</keyword>
<dbReference type="InterPro" id="IPR036420">
    <property type="entry name" value="BRCT_dom_sf"/>
</dbReference>
<dbReference type="GO" id="GO:0005730">
    <property type="term" value="C:nucleolus"/>
    <property type="evidence" value="ECO:0007669"/>
    <property type="project" value="UniProtKB-SubCell"/>
</dbReference>
<evidence type="ECO:0000256" key="12">
    <source>
        <dbReference type="ARBA" id="ARBA00022695"/>
    </source>
</evidence>
<evidence type="ECO:0000256" key="9">
    <source>
        <dbReference type="ARBA" id="ARBA00022588"/>
    </source>
</evidence>
<dbReference type="SMART" id="SM01336">
    <property type="entry name" value="zf-PARP"/>
    <property type="match status" value="2"/>
</dbReference>
<dbReference type="CDD" id="cd17747">
    <property type="entry name" value="BRCT_PARP1"/>
    <property type="match status" value="1"/>
</dbReference>
<dbReference type="PROSITE" id="PS50064">
    <property type="entry name" value="ZF_PARP_2"/>
    <property type="match status" value="2"/>
</dbReference>
<keyword evidence="6" id="KW-0963">Cytoplasm</keyword>
<dbReference type="InterPro" id="IPR036930">
    <property type="entry name" value="WGR_dom_sf"/>
</dbReference>
<dbReference type="InterPro" id="IPR004102">
    <property type="entry name" value="Poly(ADP-ribose)pol_reg_dom"/>
</dbReference>
<dbReference type="InterPro" id="IPR001510">
    <property type="entry name" value="Znf_PARP"/>
</dbReference>
<evidence type="ECO:0000256" key="29">
    <source>
        <dbReference type="ARBA" id="ARBA00048339"/>
    </source>
</evidence>
<comment type="similarity">
    <text evidence="26">Belongs to the ARTD/PARP family.</text>
</comment>
<evidence type="ECO:0000256" key="18">
    <source>
        <dbReference type="ARBA" id="ARBA00022859"/>
    </source>
</evidence>
<dbReference type="InterPro" id="IPR036957">
    <property type="entry name" value="Znf_PARP_sf"/>
</dbReference>
<keyword evidence="11 32" id="KW-0808">Transferase</keyword>
<evidence type="ECO:0000256" key="31">
    <source>
        <dbReference type="ARBA" id="ARBA00071874"/>
    </source>
</evidence>
<evidence type="ECO:0000256" key="15">
    <source>
        <dbReference type="ARBA" id="ARBA00022765"/>
    </source>
</evidence>
<evidence type="ECO:0000256" key="33">
    <source>
        <dbReference type="SAM" id="MobiDB-lite"/>
    </source>
</evidence>
<keyword evidence="17 32" id="KW-0862">Zinc</keyword>
<dbReference type="GO" id="GO:0016779">
    <property type="term" value="F:nucleotidyltransferase activity"/>
    <property type="evidence" value="ECO:0007669"/>
    <property type="project" value="UniProtKB-KW"/>
</dbReference>
<evidence type="ECO:0000256" key="23">
    <source>
        <dbReference type="ARBA" id="ARBA00023242"/>
    </source>
</evidence>
<feature type="domain" description="PARP-type" evidence="34">
    <location>
        <begin position="117"/>
        <end position="206"/>
    </location>
</feature>
<keyword evidence="23 32" id="KW-0539">Nucleus</keyword>
<dbReference type="PROSITE" id="PS50172">
    <property type="entry name" value="BRCT"/>
    <property type="match status" value="1"/>
</dbReference>
<dbReference type="InterPro" id="IPR008288">
    <property type="entry name" value="PARP"/>
</dbReference>
<dbReference type="FunFam" id="3.40.50.10190:FF:000051">
    <property type="entry name" value="Poly [ADP-ribose] polymerase"/>
    <property type="match status" value="1"/>
</dbReference>
<gene>
    <name evidence="39" type="ORF">Zmor_008043</name>
</gene>
<dbReference type="Pfam" id="PF08063">
    <property type="entry name" value="Zn_ribbon_PADR1"/>
    <property type="match status" value="1"/>
</dbReference>
<dbReference type="PROSITE" id="PS51977">
    <property type="entry name" value="WGR"/>
    <property type="match status" value="1"/>
</dbReference>
<feature type="compositionally biased region" description="Low complexity" evidence="33">
    <location>
        <begin position="485"/>
        <end position="500"/>
    </location>
</feature>
<evidence type="ECO:0000256" key="25">
    <source>
        <dbReference type="ARBA" id="ARBA00024164"/>
    </source>
</evidence>
<evidence type="ECO:0000256" key="32">
    <source>
        <dbReference type="PIRNR" id="PIRNR000489"/>
    </source>
</evidence>
<dbReference type="GO" id="GO:0051287">
    <property type="term" value="F:NAD binding"/>
    <property type="evidence" value="ECO:0007669"/>
    <property type="project" value="UniProtKB-UniRule"/>
</dbReference>
<evidence type="ECO:0000256" key="10">
    <source>
        <dbReference type="ARBA" id="ARBA00022676"/>
    </source>
</evidence>
<dbReference type="FunFam" id="3.30.1740.10:FF:000006">
    <property type="entry name" value="Poly [ADP-ribose] polymerase"/>
    <property type="match status" value="1"/>
</dbReference>
<dbReference type="InterPro" id="IPR049296">
    <property type="entry name" value="PARP1-like_PADR1_N"/>
</dbReference>
<evidence type="ECO:0000259" key="38">
    <source>
        <dbReference type="PROSITE" id="PS51977"/>
    </source>
</evidence>
<keyword evidence="7" id="KW-1017">Isopeptide bond</keyword>
<evidence type="ECO:0000256" key="26">
    <source>
        <dbReference type="ARBA" id="ARBA00024347"/>
    </source>
</evidence>
<keyword evidence="8" id="KW-0021">Allosteric enzyme</keyword>
<dbReference type="Proteomes" id="UP001168821">
    <property type="component" value="Unassembled WGS sequence"/>
</dbReference>
<dbReference type="Pfam" id="PF21728">
    <property type="entry name" value="PADR1_N"/>
    <property type="match status" value="1"/>
</dbReference>
<comment type="catalytic activity">
    <reaction evidence="29">
        <text>L-tyrosyl-[protein] + NAD(+) = O-(ADP-D-ribosyl)-L-tyrosyl-[protein] + nicotinamide + H(+)</text>
        <dbReference type="Rhea" id="RHEA:58236"/>
        <dbReference type="Rhea" id="RHEA-COMP:10136"/>
        <dbReference type="Rhea" id="RHEA-COMP:15092"/>
        <dbReference type="ChEBI" id="CHEBI:15378"/>
        <dbReference type="ChEBI" id="CHEBI:17154"/>
        <dbReference type="ChEBI" id="CHEBI:46858"/>
        <dbReference type="ChEBI" id="CHEBI:57540"/>
        <dbReference type="ChEBI" id="CHEBI:142557"/>
    </reaction>
    <physiologicalReaction direction="left-to-right" evidence="29">
        <dbReference type="Rhea" id="RHEA:58237"/>
    </physiologicalReaction>
</comment>
<dbReference type="PROSITE" id="PS51060">
    <property type="entry name" value="PARP_ALPHA_HD"/>
    <property type="match status" value="1"/>
</dbReference>
<dbReference type="GO" id="GO:0003950">
    <property type="term" value="F:NAD+ poly-ADP-ribosyltransferase activity"/>
    <property type="evidence" value="ECO:0007669"/>
    <property type="project" value="UniProtKB-UniRule"/>
</dbReference>
<evidence type="ECO:0000256" key="27">
    <source>
        <dbReference type="ARBA" id="ARBA00033987"/>
    </source>
</evidence>
<comment type="catalytic activity">
    <reaction evidence="30">
        <text>L-seryl-[protein] + NAD(+) = O-(ADP-D-ribosyl)-L-seryl-[protein] + nicotinamide + H(+)</text>
        <dbReference type="Rhea" id="RHEA:58232"/>
        <dbReference type="Rhea" id="RHEA-COMP:9863"/>
        <dbReference type="Rhea" id="RHEA-COMP:15091"/>
        <dbReference type="ChEBI" id="CHEBI:15378"/>
        <dbReference type="ChEBI" id="CHEBI:17154"/>
        <dbReference type="ChEBI" id="CHEBI:29999"/>
        <dbReference type="ChEBI" id="CHEBI:57540"/>
        <dbReference type="ChEBI" id="CHEBI:142556"/>
    </reaction>
    <physiologicalReaction direction="left-to-right" evidence="30">
        <dbReference type="Rhea" id="RHEA:58233"/>
    </physiologicalReaction>
</comment>
<dbReference type="Gene3D" id="2.20.25.630">
    <property type="match status" value="1"/>
</dbReference>
<evidence type="ECO:0000256" key="16">
    <source>
        <dbReference type="ARBA" id="ARBA00022771"/>
    </source>
</evidence>
<keyword evidence="12" id="KW-0548">Nucleotidyltransferase</keyword>
<evidence type="ECO:0000256" key="4">
    <source>
        <dbReference type="ARBA" id="ARBA00012020"/>
    </source>
</evidence>
<evidence type="ECO:0000259" key="34">
    <source>
        <dbReference type="PROSITE" id="PS50064"/>
    </source>
</evidence>
<feature type="domain" description="PARP catalytic" evidence="36">
    <location>
        <begin position="767"/>
        <end position="990"/>
    </location>
</feature>
<dbReference type="Pfam" id="PF02877">
    <property type="entry name" value="PARP_reg"/>
    <property type="match status" value="1"/>
</dbReference>
<dbReference type="EC" id="2.4.2.30" evidence="4 32"/>
<dbReference type="FunFam" id="1.20.142.10:FF:000001">
    <property type="entry name" value="Poly [ADP-ribose] polymerase"/>
    <property type="match status" value="1"/>
</dbReference>
<protein>
    <recommendedName>
        <fullName evidence="31 32">Poly [ADP-ribose] polymerase</fullName>
        <ecNumber evidence="4 32">2.4.2.30</ecNumber>
    </recommendedName>
</protein>
<dbReference type="EMBL" id="JALNTZ010000002">
    <property type="protein sequence ID" value="KAJ3663821.1"/>
    <property type="molecule type" value="Genomic_DNA"/>
</dbReference>
<evidence type="ECO:0000256" key="17">
    <source>
        <dbReference type="ARBA" id="ARBA00022833"/>
    </source>
</evidence>
<keyword evidence="21 32" id="KW-0238">DNA-binding</keyword>
<reference evidence="39" key="1">
    <citation type="journal article" date="2023" name="G3 (Bethesda)">
        <title>Whole genome assemblies of Zophobas morio and Tenebrio molitor.</title>
        <authorList>
            <person name="Kaur S."/>
            <person name="Stinson S.A."/>
            <person name="diCenzo G.C."/>
        </authorList>
    </citation>
    <scope>NUCLEOTIDE SEQUENCE</scope>
    <source>
        <strain evidence="39">QUZm001</strain>
    </source>
</reference>
<keyword evidence="22" id="KW-0804">Transcription</keyword>
<evidence type="ECO:0000256" key="5">
    <source>
        <dbReference type="ARBA" id="ARBA00022454"/>
    </source>
</evidence>
<feature type="domain" description="BRCT" evidence="35">
    <location>
        <begin position="375"/>
        <end position="452"/>
    </location>
</feature>
<evidence type="ECO:0000256" key="8">
    <source>
        <dbReference type="ARBA" id="ARBA00022533"/>
    </source>
</evidence>
<dbReference type="SUPFAM" id="SSF142921">
    <property type="entry name" value="WGR domain-like"/>
    <property type="match status" value="1"/>
</dbReference>
<dbReference type="GO" id="GO:0005694">
    <property type="term" value="C:chromosome"/>
    <property type="evidence" value="ECO:0007669"/>
    <property type="project" value="UniProtKB-SubCell"/>
</dbReference>
<evidence type="ECO:0000256" key="30">
    <source>
        <dbReference type="ARBA" id="ARBA00048575"/>
    </source>
</evidence>
<dbReference type="PROSITE" id="PS51059">
    <property type="entry name" value="PARP_CATALYTIC"/>
    <property type="match status" value="1"/>
</dbReference>
<evidence type="ECO:0000256" key="7">
    <source>
        <dbReference type="ARBA" id="ARBA00022499"/>
    </source>
</evidence>
<feature type="domain" description="PARP-type" evidence="34">
    <location>
        <begin position="5"/>
        <end position="87"/>
    </location>
</feature>
<dbReference type="SMART" id="SM01335">
    <property type="entry name" value="PADR1"/>
    <property type="match status" value="1"/>
</dbReference>
<dbReference type="GO" id="GO:0045087">
    <property type="term" value="P:innate immune response"/>
    <property type="evidence" value="ECO:0007669"/>
    <property type="project" value="UniProtKB-KW"/>
</dbReference>
<evidence type="ECO:0000256" key="24">
    <source>
        <dbReference type="ARBA" id="ARBA00024159"/>
    </source>
</evidence>
<feature type="domain" description="WGR" evidence="38">
    <location>
        <begin position="525"/>
        <end position="622"/>
    </location>
</feature>
<comment type="catalytic activity">
    <reaction evidence="24">
        <text>L-glutamyl-[protein] + NAD(+) = 5-O-(ADP-D-ribosyl)-L-glutamyl-[protein] + nicotinamide</text>
        <dbReference type="Rhea" id="RHEA:58224"/>
        <dbReference type="Rhea" id="RHEA-COMP:10208"/>
        <dbReference type="Rhea" id="RHEA-COMP:15089"/>
        <dbReference type="ChEBI" id="CHEBI:17154"/>
        <dbReference type="ChEBI" id="CHEBI:29973"/>
        <dbReference type="ChEBI" id="CHEBI:57540"/>
        <dbReference type="ChEBI" id="CHEBI:142540"/>
    </reaction>
    <physiologicalReaction direction="left-to-right" evidence="24">
        <dbReference type="Rhea" id="RHEA:58225"/>
    </physiologicalReaction>
</comment>
<dbReference type="SUPFAM" id="SSF56399">
    <property type="entry name" value="ADP-ribosylation"/>
    <property type="match status" value="1"/>
</dbReference>
<evidence type="ECO:0000256" key="11">
    <source>
        <dbReference type="ARBA" id="ARBA00022679"/>
    </source>
</evidence>
<dbReference type="Pfam" id="PF00533">
    <property type="entry name" value="BRCT"/>
    <property type="match status" value="1"/>
</dbReference>
<evidence type="ECO:0000256" key="6">
    <source>
        <dbReference type="ARBA" id="ARBA00022490"/>
    </source>
</evidence>
<keyword evidence="19" id="KW-0805">Transcription regulation</keyword>
<dbReference type="Gene3D" id="1.10.20.130">
    <property type="match status" value="1"/>
</dbReference>
<evidence type="ECO:0000256" key="19">
    <source>
        <dbReference type="ARBA" id="ARBA00023015"/>
    </source>
</evidence>
<dbReference type="Pfam" id="PF05406">
    <property type="entry name" value="WGR"/>
    <property type="match status" value="1"/>
</dbReference>
<evidence type="ECO:0000256" key="20">
    <source>
        <dbReference type="ARBA" id="ARBA00023027"/>
    </source>
</evidence>
<dbReference type="GO" id="GO:0006302">
    <property type="term" value="P:double-strand break repair"/>
    <property type="evidence" value="ECO:0007669"/>
    <property type="project" value="TreeGrafter"/>
</dbReference>
<dbReference type="PIRSF" id="PIRSF000489">
    <property type="entry name" value="NAD_ADPRT"/>
    <property type="match status" value="1"/>
</dbReference>
<dbReference type="SUPFAM" id="SSF47587">
    <property type="entry name" value="Domain of poly(ADP-ribose) polymerase"/>
    <property type="match status" value="1"/>
</dbReference>
<dbReference type="Pfam" id="PF00644">
    <property type="entry name" value="PARP"/>
    <property type="match status" value="1"/>
</dbReference>
<evidence type="ECO:0000313" key="40">
    <source>
        <dbReference type="Proteomes" id="UP001168821"/>
    </source>
</evidence>
<keyword evidence="18" id="KW-0391">Immunity</keyword>
<evidence type="ECO:0000256" key="21">
    <source>
        <dbReference type="ARBA" id="ARBA00023125"/>
    </source>
</evidence>
<keyword evidence="14" id="KW-0677">Repeat</keyword>
<dbReference type="GO" id="GO:0070212">
    <property type="term" value="P:protein poly-ADP-ribosylation"/>
    <property type="evidence" value="ECO:0007669"/>
    <property type="project" value="TreeGrafter"/>
</dbReference>
<name>A0AA38J0K3_9CUCU</name>
<dbReference type="GO" id="GO:1990404">
    <property type="term" value="F:NAD+-protein mono-ADP-ribosyltransferase activity"/>
    <property type="evidence" value="ECO:0007669"/>
    <property type="project" value="TreeGrafter"/>
</dbReference>
<dbReference type="InterPro" id="IPR012317">
    <property type="entry name" value="Poly(ADP-ribose)pol_cat_dom"/>
</dbReference>
<feature type="region of interest" description="Disordered" evidence="33">
    <location>
        <begin position="921"/>
        <end position="942"/>
    </location>
</feature>
<dbReference type="InterPro" id="IPR050800">
    <property type="entry name" value="ARTD/PARP"/>
</dbReference>
<proteinExistence type="inferred from homology"/>
<evidence type="ECO:0000256" key="28">
    <source>
        <dbReference type="ARBA" id="ARBA00048241"/>
    </source>
</evidence>
<comment type="caution">
    <text evidence="39">The sequence shown here is derived from an EMBL/GenBank/DDBJ whole genome shotgun (WGS) entry which is preliminary data.</text>
</comment>
<dbReference type="FunFam" id="3.90.228.10:FF:000002">
    <property type="entry name" value="Poly [ADP-ribose] polymerase"/>
    <property type="match status" value="1"/>
</dbReference>
<keyword evidence="20 32" id="KW-0520">NAD</keyword>